<reference evidence="1 2" key="1">
    <citation type="journal article" date="2016" name="Genome Announc.">
        <title>Draft Genome Sequence of the Thermotolerant Cyanobacterium Desertifilum sp. IPPAS B-1220.</title>
        <authorList>
            <person name="Mironov K.S."/>
            <person name="Sinetova M.A."/>
            <person name="Bolatkhan K."/>
            <person name="Zayadan B.K."/>
            <person name="Ustinova V.V."/>
            <person name="Kupriyanova E.V."/>
            <person name="Skrypnik A.N."/>
            <person name="Gogoleva N.E."/>
            <person name="Gogolev Y.V."/>
            <person name="Los D.A."/>
        </authorList>
    </citation>
    <scope>NUCLEOTIDE SEQUENCE [LARGE SCALE GENOMIC DNA]</scope>
    <source>
        <strain evidence="1 2">IPPAS B-1220</strain>
    </source>
</reference>
<keyword evidence="2" id="KW-1185">Reference proteome</keyword>
<evidence type="ECO:0000313" key="1">
    <source>
        <dbReference type="EMBL" id="XPM64255.1"/>
    </source>
</evidence>
<organism evidence="1 2">
    <name type="scientific">Desertifilum tharense IPPAS B-1220</name>
    <dbReference type="NCBI Taxonomy" id="1781255"/>
    <lineage>
        <taxon>Bacteria</taxon>
        <taxon>Bacillati</taxon>
        <taxon>Cyanobacteriota</taxon>
        <taxon>Cyanophyceae</taxon>
        <taxon>Desertifilales</taxon>
        <taxon>Desertifilaceae</taxon>
        <taxon>Desertifilum</taxon>
    </lineage>
</organism>
<dbReference type="Proteomes" id="UP000095472">
    <property type="component" value="Chromosome"/>
</dbReference>
<accession>A0ACD5GTN4</accession>
<dbReference type="EMBL" id="CP182909">
    <property type="protein sequence ID" value="XPM64255.1"/>
    <property type="molecule type" value="Genomic_DNA"/>
</dbReference>
<sequence length="152" mass="16899">MKKVLFLFGELNDDDIDWLIANGHRETIPEGTVLIQEGQTIDTLYILLEGQVTVSISTHEGEAQIADLASGEVFGEMSFVDSRPPSATVQAVEQSLVLSIPRSKLAIRLHQDVGFASRFYRAIALFLSSRLRGTVRFLGYGKPPIQKHRMTI</sequence>
<proteinExistence type="predicted"/>
<gene>
    <name evidence="1" type="ORF">BH720_035725</name>
</gene>
<evidence type="ECO:0000313" key="2">
    <source>
        <dbReference type="Proteomes" id="UP000095472"/>
    </source>
</evidence>
<name>A0ACD5GTN4_9CYAN</name>
<protein>
    <submittedName>
        <fullName evidence="1">Cyclic nucleotide-binding domain-containing protein</fullName>
    </submittedName>
</protein>